<dbReference type="AlphaFoldDB" id="A0A8H7K6Z8"/>
<dbReference type="Proteomes" id="UP000616885">
    <property type="component" value="Unassembled WGS sequence"/>
</dbReference>
<evidence type="ECO:0000313" key="2">
    <source>
        <dbReference type="Proteomes" id="UP000616885"/>
    </source>
</evidence>
<comment type="caution">
    <text evidence="1">The sequence shown here is derived from an EMBL/GenBank/DDBJ whole genome shotgun (WGS) entry which is preliminary data.</text>
</comment>
<gene>
    <name evidence="1" type="ORF">IM811_005179</name>
</gene>
<proteinExistence type="predicted"/>
<evidence type="ECO:0000313" key="1">
    <source>
        <dbReference type="EMBL" id="KAF9744398.1"/>
    </source>
</evidence>
<name>A0A8H7K6Z8_BIOOC</name>
<accession>A0A8H7K6Z8</accession>
<organism evidence="1 2">
    <name type="scientific">Bionectria ochroleuca</name>
    <name type="common">Gliocladium roseum</name>
    <dbReference type="NCBI Taxonomy" id="29856"/>
    <lineage>
        <taxon>Eukaryota</taxon>
        <taxon>Fungi</taxon>
        <taxon>Dikarya</taxon>
        <taxon>Ascomycota</taxon>
        <taxon>Pezizomycotina</taxon>
        <taxon>Sordariomycetes</taxon>
        <taxon>Hypocreomycetidae</taxon>
        <taxon>Hypocreales</taxon>
        <taxon>Bionectriaceae</taxon>
        <taxon>Clonostachys</taxon>
    </lineage>
</organism>
<sequence>MPPRAAGGSTQHDTDLYIRHYYGRVWVGLVGLDMMTLEARQMLGALHVFYCVNLGPWRVHYEISRSRRGVCVFLHRYDPDICLLSVAIDCESSPIAASPGVCGTINHNRKIKTWQTETGIPYSYSRFERHLSCPNSQPLSQQFNICKTSRNPPSVPIA</sequence>
<protein>
    <submittedName>
        <fullName evidence="1">Uncharacterized protein</fullName>
    </submittedName>
</protein>
<dbReference type="EMBL" id="JADCTT010000014">
    <property type="protein sequence ID" value="KAF9744398.1"/>
    <property type="molecule type" value="Genomic_DNA"/>
</dbReference>
<reference evidence="1" key="1">
    <citation type="submission" date="2020-10" db="EMBL/GenBank/DDBJ databases">
        <title>High-Quality Genome Resource of Clonostachys rosea strain S41 by Oxford Nanopore Long-Read Sequencing.</title>
        <authorList>
            <person name="Wang H."/>
        </authorList>
    </citation>
    <scope>NUCLEOTIDE SEQUENCE</scope>
    <source>
        <strain evidence="1">S41</strain>
    </source>
</reference>